<proteinExistence type="predicted"/>
<evidence type="ECO:0000313" key="3">
    <source>
        <dbReference type="Proteomes" id="UP000219559"/>
    </source>
</evidence>
<evidence type="ECO:0000313" key="2">
    <source>
        <dbReference type="EMBL" id="PCE62932.1"/>
    </source>
</evidence>
<dbReference type="SUPFAM" id="SSF55729">
    <property type="entry name" value="Acyl-CoA N-acyltransferases (Nat)"/>
    <property type="match status" value="1"/>
</dbReference>
<dbReference type="OrthoDB" id="9788916at2"/>
<dbReference type="PROSITE" id="PS51186">
    <property type="entry name" value="GNAT"/>
    <property type="match status" value="1"/>
</dbReference>
<comment type="caution">
    <text evidence="2">The sequence shown here is derived from an EMBL/GenBank/DDBJ whole genome shotgun (WGS) entry which is preliminary data.</text>
</comment>
<dbReference type="InterPro" id="IPR000182">
    <property type="entry name" value="GNAT_dom"/>
</dbReference>
<dbReference type="GO" id="GO:0016747">
    <property type="term" value="F:acyltransferase activity, transferring groups other than amino-acyl groups"/>
    <property type="evidence" value="ECO:0007669"/>
    <property type="project" value="InterPro"/>
</dbReference>
<dbReference type="InterPro" id="IPR016181">
    <property type="entry name" value="Acyl_CoA_acyltransferase"/>
</dbReference>
<evidence type="ECO:0000259" key="1">
    <source>
        <dbReference type="PROSITE" id="PS51186"/>
    </source>
</evidence>
<keyword evidence="3" id="KW-1185">Reference proteome</keyword>
<protein>
    <recommendedName>
        <fullName evidence="1">N-acetyltransferase domain-containing protein</fullName>
    </recommendedName>
</protein>
<dbReference type="AlphaFoldDB" id="A0A2A4G5B3"/>
<dbReference type="EMBL" id="NBWU01000007">
    <property type="protein sequence ID" value="PCE62932.1"/>
    <property type="molecule type" value="Genomic_DNA"/>
</dbReference>
<organism evidence="2 3">
    <name type="scientific">Sediminicola luteus</name>
    <dbReference type="NCBI Taxonomy" id="319238"/>
    <lineage>
        <taxon>Bacteria</taxon>
        <taxon>Pseudomonadati</taxon>
        <taxon>Bacteroidota</taxon>
        <taxon>Flavobacteriia</taxon>
        <taxon>Flavobacteriales</taxon>
        <taxon>Flavobacteriaceae</taxon>
        <taxon>Sediminicola</taxon>
    </lineage>
</organism>
<sequence>MENVLFETDWLEVHHLVLEDAAPYIQMHGDAEVMDQIPAPLMSQQEALADLKLHINNTGNANVKVKIYAIAEKKSGEFIGTCALVDMDDNQVEIGYRLQKAYWGQGFGTELAQGLIAFAFEQFDYSSVLGIADAENLASKRILEQLMTLQKETVDPDSGRPEFHYTVSRKQFQQQNKQPKT</sequence>
<dbReference type="RefSeq" id="WP_097441043.1">
    <property type="nucleotide sequence ID" value="NZ_KZ300477.1"/>
</dbReference>
<feature type="domain" description="N-acetyltransferase" evidence="1">
    <location>
        <begin position="11"/>
        <end position="170"/>
    </location>
</feature>
<name>A0A2A4G5B3_9FLAO</name>
<reference evidence="2 3" key="1">
    <citation type="submission" date="2017-04" db="EMBL/GenBank/DDBJ databases">
        <title>A new member of the family Flavobacteriaceae isolated from ascidians.</title>
        <authorList>
            <person name="Chen L."/>
        </authorList>
    </citation>
    <scope>NUCLEOTIDE SEQUENCE [LARGE SCALE GENOMIC DNA]</scope>
    <source>
        <strain evidence="2 3">HQA918</strain>
    </source>
</reference>
<dbReference type="Pfam" id="PF13302">
    <property type="entry name" value="Acetyltransf_3"/>
    <property type="match status" value="1"/>
</dbReference>
<dbReference type="PANTHER" id="PTHR43792:SF1">
    <property type="entry name" value="N-ACETYLTRANSFERASE DOMAIN-CONTAINING PROTEIN"/>
    <property type="match status" value="1"/>
</dbReference>
<dbReference type="Gene3D" id="3.40.630.30">
    <property type="match status" value="1"/>
</dbReference>
<accession>A0A2A4G5B3</accession>
<dbReference type="InterPro" id="IPR051531">
    <property type="entry name" value="N-acetyltransferase"/>
</dbReference>
<dbReference type="Proteomes" id="UP000219559">
    <property type="component" value="Unassembled WGS sequence"/>
</dbReference>
<dbReference type="PANTHER" id="PTHR43792">
    <property type="entry name" value="GNAT FAMILY, PUTATIVE (AFU_ORTHOLOGUE AFUA_3G00765)-RELATED-RELATED"/>
    <property type="match status" value="1"/>
</dbReference>
<gene>
    <name evidence="2" type="ORF">B7P33_16790</name>
</gene>